<proteinExistence type="predicted"/>
<reference evidence="1" key="1">
    <citation type="submission" date="2020-05" db="EMBL/GenBank/DDBJ databases">
        <title>Large-scale comparative analyses of tick genomes elucidate their genetic diversity and vector capacities.</title>
        <authorList>
            <person name="Jia N."/>
            <person name="Wang J."/>
            <person name="Shi W."/>
            <person name="Du L."/>
            <person name="Sun Y."/>
            <person name="Zhan W."/>
            <person name="Jiang J."/>
            <person name="Wang Q."/>
            <person name="Zhang B."/>
            <person name="Ji P."/>
            <person name="Sakyi L.B."/>
            <person name="Cui X."/>
            <person name="Yuan T."/>
            <person name="Jiang B."/>
            <person name="Yang W."/>
            <person name="Lam T.T.-Y."/>
            <person name="Chang Q."/>
            <person name="Ding S."/>
            <person name="Wang X."/>
            <person name="Zhu J."/>
            <person name="Ruan X."/>
            <person name="Zhao L."/>
            <person name="Wei J."/>
            <person name="Que T."/>
            <person name="Du C."/>
            <person name="Cheng J."/>
            <person name="Dai P."/>
            <person name="Han X."/>
            <person name="Huang E."/>
            <person name="Gao Y."/>
            <person name="Liu J."/>
            <person name="Shao H."/>
            <person name="Ye R."/>
            <person name="Li L."/>
            <person name="Wei W."/>
            <person name="Wang X."/>
            <person name="Wang C."/>
            <person name="Yang T."/>
            <person name="Huo Q."/>
            <person name="Li W."/>
            <person name="Guo W."/>
            <person name="Chen H."/>
            <person name="Zhou L."/>
            <person name="Ni X."/>
            <person name="Tian J."/>
            <person name="Zhou Y."/>
            <person name="Sheng Y."/>
            <person name="Liu T."/>
            <person name="Pan Y."/>
            <person name="Xia L."/>
            <person name="Li J."/>
            <person name="Zhao F."/>
            <person name="Cao W."/>
        </authorList>
    </citation>
    <scope>NUCLEOTIDE SEQUENCE</scope>
    <source>
        <strain evidence="1">Dsil-2018</strain>
    </source>
</reference>
<dbReference type="EMBL" id="CM023472">
    <property type="protein sequence ID" value="KAH7959039.1"/>
    <property type="molecule type" value="Genomic_DNA"/>
</dbReference>
<gene>
    <name evidence="1" type="ORF">HPB49_007417</name>
</gene>
<sequence>MAWKDLPGKLTAPLQRGRRIRRRAAHDGACRSATIFVAGLCVGLALTCWLPRARLLDGASGQRPAGLRPQRAAPSFGIPRTPILYDLNSSDRCGASSCHWVSHDLLRRRVRLLCWVLTNPNNTVTRARHVAATWGRRCDRLLFMTTTRSLEEELRPSVVLNLSVAERRNALWAKTKASLIELYSGHLSDYDWFYKADDDTYAIVENLRQAHVTCEPRNRV</sequence>
<dbReference type="Proteomes" id="UP000821865">
    <property type="component" value="Chromosome 3"/>
</dbReference>
<name>A0ACB8D442_DERSI</name>
<evidence type="ECO:0000313" key="2">
    <source>
        <dbReference type="Proteomes" id="UP000821865"/>
    </source>
</evidence>
<accession>A0ACB8D442</accession>
<evidence type="ECO:0000313" key="1">
    <source>
        <dbReference type="EMBL" id="KAH7959039.1"/>
    </source>
</evidence>
<protein>
    <submittedName>
        <fullName evidence="1">Uncharacterized protein</fullName>
    </submittedName>
</protein>
<organism evidence="1 2">
    <name type="scientific">Dermacentor silvarum</name>
    <name type="common">Tick</name>
    <dbReference type="NCBI Taxonomy" id="543639"/>
    <lineage>
        <taxon>Eukaryota</taxon>
        <taxon>Metazoa</taxon>
        <taxon>Ecdysozoa</taxon>
        <taxon>Arthropoda</taxon>
        <taxon>Chelicerata</taxon>
        <taxon>Arachnida</taxon>
        <taxon>Acari</taxon>
        <taxon>Parasitiformes</taxon>
        <taxon>Ixodida</taxon>
        <taxon>Ixodoidea</taxon>
        <taxon>Ixodidae</taxon>
        <taxon>Rhipicephalinae</taxon>
        <taxon>Dermacentor</taxon>
    </lineage>
</organism>
<comment type="caution">
    <text evidence="1">The sequence shown here is derived from an EMBL/GenBank/DDBJ whole genome shotgun (WGS) entry which is preliminary data.</text>
</comment>
<keyword evidence="2" id="KW-1185">Reference proteome</keyword>